<name>A0ACC0P5R3_RHOML</name>
<sequence length="618" mass="69547">MEKIHIGNEPLSFEVQTRVDSGGENMKKSSYPPASQWRLLQTNAPEWKVSLLGCFEAAGYGLVQPTYSYFRTLLSVYLLKENHKVKSETKLYSFIFLCIGALSFITSLLQHYNFAIMGEHLTKRIREKILQKIITFEIGWFDEDENTGAALCALLANEAKMVRSLVSDQISLLVQVFTSAFISYTLALLITPRMASVMISIQPLIIGCFYAKNTLMKNMSEKARKAQNRMASVMIFIQPLIIGCFYAKNILMKNMSEKAQNKGSQLASEALLGHRIITAFSLLERMLSLFAVTMEGPPEGNHHTIVVLRKSEIDPGDQEGIRVDTDVEGNIDLRNVFFSYPSRPNEMIFRSLNLKIDAGKTVALIGNSGSGKSTIIGLIERYQGLQFEELEVLYCARLIGGLIRWAALEATVKNCSCFEKYLHGTVVAAFHSIRKSPGEDHALNATICDVLVNPDYQGLGLGKALVEKLIRVLLQRDIGNIILFTDSQVVEFYRNLGFEPDPKGIKGMHEYFGFWYPKQMVAVVDRSSMKLMQRTVKLTPLFLTTSSLYLHSTCLPPVSHNNLKAANILLDDELMPRLSNCGLAVLRPLTSNSVKLKVRMTKFSHLLQLRRRIISVFW</sequence>
<protein>
    <submittedName>
        <fullName evidence="1">Uncharacterized protein</fullName>
    </submittedName>
</protein>
<dbReference type="Proteomes" id="UP001062846">
    <property type="component" value="Chromosome 4"/>
</dbReference>
<keyword evidence="2" id="KW-1185">Reference proteome</keyword>
<evidence type="ECO:0000313" key="1">
    <source>
        <dbReference type="EMBL" id="KAI8560364.1"/>
    </source>
</evidence>
<reference evidence="1" key="1">
    <citation type="submission" date="2022-02" db="EMBL/GenBank/DDBJ databases">
        <title>Plant Genome Project.</title>
        <authorList>
            <person name="Zhang R.-G."/>
        </authorList>
    </citation>
    <scope>NUCLEOTIDE SEQUENCE</scope>
    <source>
        <strain evidence="1">AT1</strain>
    </source>
</reference>
<evidence type="ECO:0000313" key="2">
    <source>
        <dbReference type="Proteomes" id="UP001062846"/>
    </source>
</evidence>
<organism evidence="1 2">
    <name type="scientific">Rhododendron molle</name>
    <name type="common">Chinese azalea</name>
    <name type="synonym">Azalea mollis</name>
    <dbReference type="NCBI Taxonomy" id="49168"/>
    <lineage>
        <taxon>Eukaryota</taxon>
        <taxon>Viridiplantae</taxon>
        <taxon>Streptophyta</taxon>
        <taxon>Embryophyta</taxon>
        <taxon>Tracheophyta</taxon>
        <taxon>Spermatophyta</taxon>
        <taxon>Magnoliopsida</taxon>
        <taxon>eudicotyledons</taxon>
        <taxon>Gunneridae</taxon>
        <taxon>Pentapetalae</taxon>
        <taxon>asterids</taxon>
        <taxon>Ericales</taxon>
        <taxon>Ericaceae</taxon>
        <taxon>Ericoideae</taxon>
        <taxon>Rhodoreae</taxon>
        <taxon>Rhododendron</taxon>
    </lineage>
</organism>
<dbReference type="EMBL" id="CM046391">
    <property type="protein sequence ID" value="KAI8560364.1"/>
    <property type="molecule type" value="Genomic_DNA"/>
</dbReference>
<comment type="caution">
    <text evidence="1">The sequence shown here is derived from an EMBL/GenBank/DDBJ whole genome shotgun (WGS) entry which is preliminary data.</text>
</comment>
<proteinExistence type="predicted"/>
<gene>
    <name evidence="1" type="ORF">RHMOL_Rhmol04G0250000</name>
</gene>
<accession>A0ACC0P5R3</accession>